<name>A0A4D6MDP4_VIGUN</name>
<sequence>MGKVNRGNGKQYGQGGATFPFMMRDGGLLKEIAWRAVHSRQAVHVVSAISGFLGRNRLAVHNRPPGDACDFTNFWNFSMNCLAVMINRQATRVSISDFGIFWVQGEYDWIKS</sequence>
<proteinExistence type="predicted"/>
<protein>
    <submittedName>
        <fullName evidence="1">Uncharacterized protein</fullName>
    </submittedName>
</protein>
<evidence type="ECO:0000313" key="1">
    <source>
        <dbReference type="EMBL" id="QCD99539.1"/>
    </source>
</evidence>
<organism evidence="1 2">
    <name type="scientific">Vigna unguiculata</name>
    <name type="common">Cowpea</name>
    <dbReference type="NCBI Taxonomy" id="3917"/>
    <lineage>
        <taxon>Eukaryota</taxon>
        <taxon>Viridiplantae</taxon>
        <taxon>Streptophyta</taxon>
        <taxon>Embryophyta</taxon>
        <taxon>Tracheophyta</taxon>
        <taxon>Spermatophyta</taxon>
        <taxon>Magnoliopsida</taxon>
        <taxon>eudicotyledons</taxon>
        <taxon>Gunneridae</taxon>
        <taxon>Pentapetalae</taxon>
        <taxon>rosids</taxon>
        <taxon>fabids</taxon>
        <taxon>Fabales</taxon>
        <taxon>Fabaceae</taxon>
        <taxon>Papilionoideae</taxon>
        <taxon>50 kb inversion clade</taxon>
        <taxon>NPAAA clade</taxon>
        <taxon>indigoferoid/millettioid clade</taxon>
        <taxon>Phaseoleae</taxon>
        <taxon>Vigna</taxon>
    </lineage>
</organism>
<dbReference type="AlphaFoldDB" id="A0A4D6MDP4"/>
<gene>
    <name evidence="1" type="ORF">DEO72_LG7g822</name>
</gene>
<dbReference type="EMBL" id="CP039351">
    <property type="protein sequence ID" value="QCD99539.1"/>
    <property type="molecule type" value="Genomic_DNA"/>
</dbReference>
<reference evidence="1 2" key="1">
    <citation type="submission" date="2019-04" db="EMBL/GenBank/DDBJ databases">
        <title>An improved genome assembly and genetic linkage map for asparagus bean, Vigna unguiculata ssp. sesquipedialis.</title>
        <authorList>
            <person name="Xia Q."/>
            <person name="Zhang R."/>
            <person name="Dong Y."/>
        </authorList>
    </citation>
    <scope>NUCLEOTIDE SEQUENCE [LARGE SCALE GENOMIC DNA]</scope>
    <source>
        <tissue evidence="1">Leaf</tissue>
    </source>
</reference>
<dbReference type="Proteomes" id="UP000501690">
    <property type="component" value="Linkage Group LG7"/>
</dbReference>
<evidence type="ECO:0000313" key="2">
    <source>
        <dbReference type="Proteomes" id="UP000501690"/>
    </source>
</evidence>
<accession>A0A4D6MDP4</accession>
<keyword evidence="2" id="KW-1185">Reference proteome</keyword>